<gene>
    <name evidence="1" type="ORF">SMD31_10930</name>
</gene>
<name>A0ABU5DYN7_9PROT</name>
<dbReference type="Pfam" id="PF07310">
    <property type="entry name" value="PAS_5"/>
    <property type="match status" value="1"/>
</dbReference>
<proteinExistence type="predicted"/>
<keyword evidence="2" id="KW-1185">Reference proteome</keyword>
<dbReference type="Proteomes" id="UP001271769">
    <property type="component" value="Unassembled WGS sequence"/>
</dbReference>
<evidence type="ECO:0000313" key="1">
    <source>
        <dbReference type="EMBL" id="MDY0872442.1"/>
    </source>
</evidence>
<dbReference type="RefSeq" id="WP_320500871.1">
    <property type="nucleotide sequence ID" value="NZ_JAXCLX010000001.1"/>
</dbReference>
<sequence length="170" mass="19081">MNDLADGLDTVVSFPDFTTSPDTITSSSIARLVAYWHGCSIDGRVPLRADIDPAAIKDLLPNIVLTEIDAAFRVRYRLVGTRVVEFNKLDFTGAYLDDMRWDVTERYSRAYRRVAETGLPHYGIDSWPLARNLHGRSEVVMLPLSTDGSRVDRCLSMEDFLFASHDLPVG</sequence>
<organism evidence="1 2">
    <name type="scientific">Dongia rigui</name>
    <dbReference type="NCBI Taxonomy" id="940149"/>
    <lineage>
        <taxon>Bacteria</taxon>
        <taxon>Pseudomonadati</taxon>
        <taxon>Pseudomonadota</taxon>
        <taxon>Alphaproteobacteria</taxon>
        <taxon>Rhodospirillales</taxon>
        <taxon>Dongiaceae</taxon>
        <taxon>Dongia</taxon>
    </lineage>
</organism>
<dbReference type="EMBL" id="JAXCLX010000001">
    <property type="protein sequence ID" value="MDY0872442.1"/>
    <property type="molecule type" value="Genomic_DNA"/>
</dbReference>
<dbReference type="InterPro" id="IPR009922">
    <property type="entry name" value="DUF1457"/>
</dbReference>
<protein>
    <submittedName>
        <fullName evidence="1">PAS domain-containing protein</fullName>
    </submittedName>
</protein>
<accession>A0ABU5DYN7</accession>
<evidence type="ECO:0000313" key="2">
    <source>
        <dbReference type="Proteomes" id="UP001271769"/>
    </source>
</evidence>
<comment type="caution">
    <text evidence="1">The sequence shown here is derived from an EMBL/GenBank/DDBJ whole genome shotgun (WGS) entry which is preliminary data.</text>
</comment>
<reference evidence="1 2" key="1">
    <citation type="journal article" date="2013" name="Antonie Van Leeuwenhoek">
        <title>Dongia rigui sp. nov., isolated from freshwater of a large wetland in Korea.</title>
        <authorList>
            <person name="Baik K.S."/>
            <person name="Hwang Y.M."/>
            <person name="Choi J.S."/>
            <person name="Kwon J."/>
            <person name="Seong C.N."/>
        </authorList>
    </citation>
    <scope>NUCLEOTIDE SEQUENCE [LARGE SCALE GENOMIC DNA]</scope>
    <source>
        <strain evidence="1 2">04SU4-P</strain>
    </source>
</reference>